<name>A0ABQ4BR74_9ACTN</name>
<accession>A0ABQ4BR74</accession>
<keyword evidence="3" id="KW-0238">DNA-binding</keyword>
<proteinExistence type="predicted"/>
<dbReference type="InterPro" id="IPR000524">
    <property type="entry name" value="Tscrpt_reg_HTH_GntR"/>
</dbReference>
<reference evidence="6 7" key="1">
    <citation type="submission" date="2021-01" db="EMBL/GenBank/DDBJ databases">
        <title>Whole genome shotgun sequence of Actinoplanes palleronii NBRC 14916.</title>
        <authorList>
            <person name="Komaki H."/>
            <person name="Tamura T."/>
        </authorList>
    </citation>
    <scope>NUCLEOTIDE SEQUENCE [LARGE SCALE GENOMIC DNA]</scope>
    <source>
        <strain evidence="6 7">NBRC 14916</strain>
    </source>
</reference>
<dbReference type="SUPFAM" id="SSF46785">
    <property type="entry name" value="Winged helix' DNA-binding domain"/>
    <property type="match status" value="1"/>
</dbReference>
<dbReference type="RefSeq" id="WP_203830797.1">
    <property type="nucleotide sequence ID" value="NZ_BAAATY010000058.1"/>
</dbReference>
<dbReference type="InterPro" id="IPR036388">
    <property type="entry name" value="WH-like_DNA-bd_sf"/>
</dbReference>
<dbReference type="SMART" id="SM00345">
    <property type="entry name" value="HTH_GNTR"/>
    <property type="match status" value="1"/>
</dbReference>
<sequence>MTATPLIRVDPGSAVPPFEQVRQQIADLIRLGGLVAGEKLPPVRQLAGDLGLANGTVARAYQELEAAGLVVTRRAAGTRVADLPAPLSEDLATDLARRARDYVRAGRRGGATDAELAEAFAVALEEPRR</sequence>
<organism evidence="6 7">
    <name type="scientific">Actinoplanes palleronii</name>
    <dbReference type="NCBI Taxonomy" id="113570"/>
    <lineage>
        <taxon>Bacteria</taxon>
        <taxon>Bacillati</taxon>
        <taxon>Actinomycetota</taxon>
        <taxon>Actinomycetes</taxon>
        <taxon>Micromonosporales</taxon>
        <taxon>Micromonosporaceae</taxon>
        <taxon>Actinoplanes</taxon>
    </lineage>
</organism>
<gene>
    <name evidence="6" type="ORF">Apa02nite_092700</name>
</gene>
<evidence type="ECO:0000256" key="2">
    <source>
        <dbReference type="ARBA" id="ARBA00023015"/>
    </source>
</evidence>
<feature type="domain" description="HTH gntR-type" evidence="5">
    <location>
        <begin position="15"/>
        <end position="83"/>
    </location>
</feature>
<evidence type="ECO:0000259" key="5">
    <source>
        <dbReference type="PROSITE" id="PS50949"/>
    </source>
</evidence>
<protein>
    <submittedName>
        <fullName evidence="6">GntR family transcriptional regulator</fullName>
    </submittedName>
</protein>
<evidence type="ECO:0000256" key="1">
    <source>
        <dbReference type="ARBA" id="ARBA00022898"/>
    </source>
</evidence>
<dbReference type="Proteomes" id="UP000624709">
    <property type="component" value="Unassembled WGS sequence"/>
</dbReference>
<dbReference type="PANTHER" id="PTHR46577:SF1">
    <property type="entry name" value="HTH-TYPE TRANSCRIPTIONAL REGULATORY PROTEIN GABR"/>
    <property type="match status" value="1"/>
</dbReference>
<evidence type="ECO:0000313" key="7">
    <source>
        <dbReference type="Proteomes" id="UP000624709"/>
    </source>
</evidence>
<dbReference type="PROSITE" id="PS50949">
    <property type="entry name" value="HTH_GNTR"/>
    <property type="match status" value="1"/>
</dbReference>
<dbReference type="Gene3D" id="1.10.10.10">
    <property type="entry name" value="Winged helix-like DNA-binding domain superfamily/Winged helix DNA-binding domain"/>
    <property type="match status" value="1"/>
</dbReference>
<evidence type="ECO:0000256" key="4">
    <source>
        <dbReference type="ARBA" id="ARBA00023163"/>
    </source>
</evidence>
<keyword evidence="2" id="KW-0805">Transcription regulation</keyword>
<keyword evidence="4" id="KW-0804">Transcription</keyword>
<dbReference type="CDD" id="cd07377">
    <property type="entry name" value="WHTH_GntR"/>
    <property type="match status" value="1"/>
</dbReference>
<keyword evidence="1" id="KW-0663">Pyridoxal phosphate</keyword>
<keyword evidence="7" id="KW-1185">Reference proteome</keyword>
<dbReference type="PANTHER" id="PTHR46577">
    <property type="entry name" value="HTH-TYPE TRANSCRIPTIONAL REGULATORY PROTEIN GABR"/>
    <property type="match status" value="1"/>
</dbReference>
<evidence type="ECO:0000256" key="3">
    <source>
        <dbReference type="ARBA" id="ARBA00023125"/>
    </source>
</evidence>
<evidence type="ECO:0000313" key="6">
    <source>
        <dbReference type="EMBL" id="GIE73162.1"/>
    </source>
</evidence>
<dbReference type="EMBL" id="BOMS01000165">
    <property type="protein sequence ID" value="GIE73162.1"/>
    <property type="molecule type" value="Genomic_DNA"/>
</dbReference>
<comment type="caution">
    <text evidence="6">The sequence shown here is derived from an EMBL/GenBank/DDBJ whole genome shotgun (WGS) entry which is preliminary data.</text>
</comment>
<dbReference type="InterPro" id="IPR036390">
    <property type="entry name" value="WH_DNA-bd_sf"/>
</dbReference>
<dbReference type="InterPro" id="IPR051446">
    <property type="entry name" value="HTH_trans_reg/aminotransferase"/>
</dbReference>
<dbReference type="Pfam" id="PF00392">
    <property type="entry name" value="GntR"/>
    <property type="match status" value="1"/>
</dbReference>